<dbReference type="EMBL" id="FO082052">
    <property type="protein sequence ID" value="CCE80909.1"/>
    <property type="molecule type" value="Genomic_DNA"/>
</dbReference>
<dbReference type="AlphaFoldDB" id="G8YHK7"/>
<keyword evidence="4" id="KW-1185">Reference proteome</keyword>
<gene>
    <name evidence="3" type="primary">Piso0_003244</name>
    <name evidence="2" type="ORF">GNLVRS01_PISO0G08058g</name>
    <name evidence="3" type="ORF">GNLVRS01_PISO0H08059g</name>
</gene>
<feature type="compositionally biased region" description="Basic and acidic residues" evidence="1">
    <location>
        <begin position="30"/>
        <end position="42"/>
    </location>
</feature>
<evidence type="ECO:0000313" key="4">
    <source>
        <dbReference type="Proteomes" id="UP000005222"/>
    </source>
</evidence>
<sequence length="227" mass="25511">MTYSGKVEGSTDGHDNPVGSFPLLPAASGDSDKENDRVEPPVKDYQLQAESETPLLDLGSQASQEGRNDSFDSTLTLQRSISPFKSKGRSTRSPLKKELLEYTGEVNQEDDFGRLIASPFVCDDLPLSNSMEYEEVDEAIKKYAEENEMSLDIDFRCWAQRGIENARHHITLTEKLVASRYLLFKHFKQLDDCIVEYARSLEGAKAATHDTVDELRIMGNDLVNRLT</sequence>
<dbReference type="OrthoDB" id="4027137at2759"/>
<feature type="compositionally biased region" description="Polar residues" evidence="1">
    <location>
        <begin position="60"/>
        <end position="75"/>
    </location>
</feature>
<protein>
    <submittedName>
        <fullName evidence="3">Piso0_003244 protein</fullName>
    </submittedName>
</protein>
<dbReference type="eggNOG" id="ENOG502RQHU">
    <property type="taxonomic scope" value="Eukaryota"/>
</dbReference>
<feature type="region of interest" description="Disordered" evidence="1">
    <location>
        <begin position="1"/>
        <end position="75"/>
    </location>
</feature>
<name>G8YHK7_PICSO</name>
<dbReference type="HOGENOM" id="CLU_1220086_0_0_1"/>
<dbReference type="Proteomes" id="UP000005222">
    <property type="component" value="Chromosome H"/>
</dbReference>
<reference evidence="3" key="1">
    <citation type="submission" date="2011-10" db="EMBL/GenBank/DDBJ databases">
        <authorList>
            <person name="Genoscope - CEA"/>
        </authorList>
    </citation>
    <scope>NUCLEOTIDE SEQUENCE</scope>
</reference>
<dbReference type="InParanoid" id="G8YHK7"/>
<dbReference type="Proteomes" id="UP000005222">
    <property type="component" value="Chromosome G"/>
</dbReference>
<accession>G8YHK7</accession>
<evidence type="ECO:0000256" key="1">
    <source>
        <dbReference type="SAM" id="MobiDB-lite"/>
    </source>
</evidence>
<dbReference type="EMBL" id="FO082053">
    <property type="protein sequence ID" value="CCE80144.1"/>
    <property type="molecule type" value="Genomic_DNA"/>
</dbReference>
<proteinExistence type="predicted"/>
<evidence type="ECO:0000313" key="2">
    <source>
        <dbReference type="EMBL" id="CCE80144.1"/>
    </source>
</evidence>
<reference evidence="4" key="2">
    <citation type="journal article" date="2012" name="G3 (Bethesda)">
        <title>Pichia sorbitophila, an interspecies yeast hybrid reveals early steps of genome resolution following polyploidization.</title>
        <authorList>
            <person name="Leh Louis V."/>
            <person name="Despons L."/>
            <person name="Friedrich A."/>
            <person name="Martin T."/>
            <person name="Durrens P."/>
            <person name="Casaregola S."/>
            <person name="Neuveglise C."/>
            <person name="Fairhead C."/>
            <person name="Marck C."/>
            <person name="Cruz J.A."/>
            <person name="Straub M.L."/>
            <person name="Kugler V."/>
            <person name="Sacerdot C."/>
            <person name="Uzunov Z."/>
            <person name="Thierry A."/>
            <person name="Weiss S."/>
            <person name="Bleykasten C."/>
            <person name="De Montigny J."/>
            <person name="Jacques N."/>
            <person name="Jung P."/>
            <person name="Lemaire M."/>
            <person name="Mallet S."/>
            <person name="Morel G."/>
            <person name="Richard G.F."/>
            <person name="Sarkar A."/>
            <person name="Savel G."/>
            <person name="Schacherer J."/>
            <person name="Seret M.L."/>
            <person name="Talla E."/>
            <person name="Samson G."/>
            <person name="Jubin C."/>
            <person name="Poulain J."/>
            <person name="Vacherie B."/>
            <person name="Barbe V."/>
            <person name="Pelletier E."/>
            <person name="Sherman D.J."/>
            <person name="Westhof E."/>
            <person name="Weissenbach J."/>
            <person name="Baret P.V."/>
            <person name="Wincker P."/>
            <person name="Gaillardin C."/>
            <person name="Dujon B."/>
            <person name="Souciet J.L."/>
        </authorList>
    </citation>
    <scope>NUCLEOTIDE SEQUENCE [LARGE SCALE GENOMIC DNA]</scope>
    <source>
        <strain evidence="4">ATCC MYA-4447 / BCRC 22081 / CBS 7064 / NBRC 10061 / NRRL Y-12695</strain>
    </source>
</reference>
<organism evidence="3 4">
    <name type="scientific">Pichia sorbitophila (strain ATCC MYA-4447 / BCRC 22081 / CBS 7064 / NBRC 10061 / NRRL Y-12695)</name>
    <name type="common">Hybrid yeast</name>
    <dbReference type="NCBI Taxonomy" id="559304"/>
    <lineage>
        <taxon>Eukaryota</taxon>
        <taxon>Fungi</taxon>
        <taxon>Dikarya</taxon>
        <taxon>Ascomycota</taxon>
        <taxon>Saccharomycotina</taxon>
        <taxon>Pichiomycetes</taxon>
        <taxon>Debaryomycetaceae</taxon>
        <taxon>Millerozyma</taxon>
    </lineage>
</organism>
<evidence type="ECO:0000313" key="3">
    <source>
        <dbReference type="EMBL" id="CCE80909.1"/>
    </source>
</evidence>